<reference evidence="5" key="1">
    <citation type="submission" date="2020-05" db="EMBL/GenBank/DDBJ databases">
        <title>Sulfur intermediates as new biogeochemical hubs in an aquatic model microbial ecosystem.</title>
        <authorList>
            <person name="Vigneron A."/>
        </authorList>
    </citation>
    <scope>NUCLEOTIDE SEQUENCE</scope>
    <source>
        <strain evidence="5">Bin.250</strain>
    </source>
</reference>
<accession>A0A972VUI4</accession>
<comment type="caution">
    <text evidence="5">The sequence shown here is derived from an EMBL/GenBank/DDBJ whole genome shotgun (WGS) entry which is preliminary data.</text>
</comment>
<dbReference type="Gene3D" id="3.40.50.2300">
    <property type="match status" value="1"/>
</dbReference>
<dbReference type="InterPro" id="IPR011006">
    <property type="entry name" value="CheY-like_superfamily"/>
</dbReference>
<dbReference type="SUPFAM" id="SSF52172">
    <property type="entry name" value="CheY-like"/>
    <property type="match status" value="1"/>
</dbReference>
<feature type="coiled-coil region" evidence="3">
    <location>
        <begin position="118"/>
        <end position="155"/>
    </location>
</feature>
<organism evidence="5 6">
    <name type="scientific">SAR86 cluster bacterium</name>
    <dbReference type="NCBI Taxonomy" id="2030880"/>
    <lineage>
        <taxon>Bacteria</taxon>
        <taxon>Pseudomonadati</taxon>
        <taxon>Pseudomonadota</taxon>
        <taxon>Gammaproteobacteria</taxon>
        <taxon>SAR86 cluster</taxon>
    </lineage>
</organism>
<dbReference type="Pfam" id="PF07228">
    <property type="entry name" value="SpoIIE"/>
    <property type="match status" value="1"/>
</dbReference>
<dbReference type="InterPro" id="IPR036457">
    <property type="entry name" value="PPM-type-like_dom_sf"/>
</dbReference>
<proteinExistence type="predicted"/>
<dbReference type="PANTHER" id="PTHR43156">
    <property type="entry name" value="STAGE II SPORULATION PROTEIN E-RELATED"/>
    <property type="match status" value="1"/>
</dbReference>
<evidence type="ECO:0000313" key="5">
    <source>
        <dbReference type="EMBL" id="NQV64013.1"/>
    </source>
</evidence>
<dbReference type="GO" id="GO:0016791">
    <property type="term" value="F:phosphatase activity"/>
    <property type="evidence" value="ECO:0007669"/>
    <property type="project" value="TreeGrafter"/>
</dbReference>
<dbReference type="SMART" id="SM00331">
    <property type="entry name" value="PP2C_SIG"/>
    <property type="match status" value="1"/>
</dbReference>
<evidence type="ECO:0000313" key="6">
    <source>
        <dbReference type="Proteomes" id="UP000754644"/>
    </source>
</evidence>
<evidence type="ECO:0000256" key="1">
    <source>
        <dbReference type="ARBA" id="ARBA00022801"/>
    </source>
</evidence>
<dbReference type="InterPro" id="IPR001932">
    <property type="entry name" value="PPM-type_phosphatase-like_dom"/>
</dbReference>
<dbReference type="EMBL" id="JABMOJ010000055">
    <property type="protein sequence ID" value="NQV64013.1"/>
    <property type="molecule type" value="Genomic_DNA"/>
</dbReference>
<keyword evidence="1" id="KW-0378">Hydrolase</keyword>
<sequence length="391" mass="42945">MKVKSGELLLLSEAADTQDEIRGLLDGSGFDVVDVATEEDCLARLQGSRPEILLVSLASFAINPESTFATLRQQSPRLPIVLLADASTVHLVVAGLKQGADDYLMLPLGDPAIMHYVLRDTIQRKRELKRRLNNEKALAKTNKMLLESLQQLEQDQQAGFRVQQGLMPDTPLMFDNLTFEHVIHPSLILSGDAIDYFELPDQRILFYIADVSGHGAAGAIVTVVLKGLFQQLVSEYEMLSITAANDILSWLNEELLKVHLEQHVTLFLGLISEDRKALDYSNAAHFPGTIFAGTDQGAEYLELGGLPLGIMATADYVEHTLPLPKSFTLVMFSDGVFEIMPQVDLQTKEKHLVSLVNCTGGELDCLAEKLGLSDVTDIPDDIAIFTVTKTG</sequence>
<dbReference type="AlphaFoldDB" id="A0A972VUI4"/>
<dbReference type="GO" id="GO:0000160">
    <property type="term" value="P:phosphorelay signal transduction system"/>
    <property type="evidence" value="ECO:0007669"/>
    <property type="project" value="InterPro"/>
</dbReference>
<dbReference type="PROSITE" id="PS50110">
    <property type="entry name" value="RESPONSE_REGULATORY"/>
    <property type="match status" value="1"/>
</dbReference>
<dbReference type="InterPro" id="IPR001789">
    <property type="entry name" value="Sig_transdc_resp-reg_receiver"/>
</dbReference>
<comment type="caution">
    <text evidence="2">Lacks conserved residue(s) required for the propagation of feature annotation.</text>
</comment>
<dbReference type="InterPro" id="IPR052016">
    <property type="entry name" value="Bact_Sigma-Reg"/>
</dbReference>
<dbReference type="Proteomes" id="UP000754644">
    <property type="component" value="Unassembled WGS sequence"/>
</dbReference>
<evidence type="ECO:0000256" key="2">
    <source>
        <dbReference type="PROSITE-ProRule" id="PRU00169"/>
    </source>
</evidence>
<name>A0A972VUI4_9GAMM</name>
<dbReference type="PANTHER" id="PTHR43156:SF2">
    <property type="entry name" value="STAGE II SPORULATION PROTEIN E"/>
    <property type="match status" value="1"/>
</dbReference>
<dbReference type="CDD" id="cd00156">
    <property type="entry name" value="REC"/>
    <property type="match status" value="1"/>
</dbReference>
<feature type="domain" description="Response regulatory" evidence="4">
    <location>
        <begin position="7"/>
        <end position="121"/>
    </location>
</feature>
<protein>
    <submittedName>
        <fullName evidence="5">SpoIIE family protein phosphatase</fullName>
    </submittedName>
</protein>
<dbReference type="Gene3D" id="3.60.40.10">
    <property type="entry name" value="PPM-type phosphatase domain"/>
    <property type="match status" value="1"/>
</dbReference>
<evidence type="ECO:0000256" key="3">
    <source>
        <dbReference type="SAM" id="Coils"/>
    </source>
</evidence>
<evidence type="ECO:0000259" key="4">
    <source>
        <dbReference type="PROSITE" id="PS50110"/>
    </source>
</evidence>
<gene>
    <name evidence="5" type="ORF">HQ497_01490</name>
</gene>
<keyword evidence="3" id="KW-0175">Coiled coil</keyword>